<feature type="compositionally biased region" description="Basic and acidic residues" evidence="1">
    <location>
        <begin position="121"/>
        <end position="134"/>
    </location>
</feature>
<dbReference type="EMBL" id="OV121137">
    <property type="protein sequence ID" value="CAH0558672.1"/>
    <property type="molecule type" value="Genomic_DNA"/>
</dbReference>
<feature type="region of interest" description="Disordered" evidence="1">
    <location>
        <begin position="115"/>
        <end position="134"/>
    </location>
</feature>
<keyword evidence="3" id="KW-1185">Reference proteome</keyword>
<reference evidence="2" key="1">
    <citation type="submission" date="2021-12" db="EMBL/GenBank/DDBJ databases">
        <authorList>
            <person name="King R."/>
        </authorList>
    </citation>
    <scope>NUCLEOTIDE SEQUENCE</scope>
</reference>
<accession>A0A9P0BA74</accession>
<dbReference type="AlphaFoldDB" id="A0A9P0BA74"/>
<evidence type="ECO:0000313" key="2">
    <source>
        <dbReference type="EMBL" id="CAH0558672.1"/>
    </source>
</evidence>
<sequence length="134" mass="15592">MATLPIHTIERFLKFNRLLLAKEYLEQTAIRLKDLVVTSNSLKKSVRILMERVAIYDVYENFSWSGKSGILNDNVTKLVFSDLEGIINLVMVTIKMKCEEPRENVVKALKDFCKRSSQNKKRVEDKQRKAEENV</sequence>
<evidence type="ECO:0000313" key="3">
    <source>
        <dbReference type="Proteomes" id="UP001154078"/>
    </source>
</evidence>
<name>A0A9P0BA74_BRAAE</name>
<dbReference type="Proteomes" id="UP001154078">
    <property type="component" value="Chromosome 6"/>
</dbReference>
<protein>
    <recommendedName>
        <fullName evidence="4">DUF4806 domain-containing protein</fullName>
    </recommendedName>
</protein>
<proteinExistence type="predicted"/>
<evidence type="ECO:0008006" key="4">
    <source>
        <dbReference type="Google" id="ProtNLM"/>
    </source>
</evidence>
<organism evidence="2 3">
    <name type="scientific">Brassicogethes aeneus</name>
    <name type="common">Rape pollen beetle</name>
    <name type="synonym">Meligethes aeneus</name>
    <dbReference type="NCBI Taxonomy" id="1431903"/>
    <lineage>
        <taxon>Eukaryota</taxon>
        <taxon>Metazoa</taxon>
        <taxon>Ecdysozoa</taxon>
        <taxon>Arthropoda</taxon>
        <taxon>Hexapoda</taxon>
        <taxon>Insecta</taxon>
        <taxon>Pterygota</taxon>
        <taxon>Neoptera</taxon>
        <taxon>Endopterygota</taxon>
        <taxon>Coleoptera</taxon>
        <taxon>Polyphaga</taxon>
        <taxon>Cucujiformia</taxon>
        <taxon>Nitidulidae</taxon>
        <taxon>Meligethinae</taxon>
        <taxon>Brassicogethes</taxon>
    </lineage>
</organism>
<gene>
    <name evidence="2" type="ORF">MELIAE_LOCUS8947</name>
</gene>
<evidence type="ECO:0000256" key="1">
    <source>
        <dbReference type="SAM" id="MobiDB-lite"/>
    </source>
</evidence>